<dbReference type="PANTHER" id="PTHR43316">
    <property type="entry name" value="HYDROLASE, HALOACID DELAHOGENASE-RELATED"/>
    <property type="match status" value="1"/>
</dbReference>
<protein>
    <submittedName>
        <fullName evidence="2">HAD family hydrolase</fullName>
    </submittedName>
</protein>
<dbReference type="Gene3D" id="3.40.50.1000">
    <property type="entry name" value="HAD superfamily/HAD-like"/>
    <property type="match status" value="1"/>
</dbReference>
<dbReference type="InterPro" id="IPR036412">
    <property type="entry name" value="HAD-like_sf"/>
</dbReference>
<dbReference type="SFLD" id="SFLDS00003">
    <property type="entry name" value="Haloacid_Dehalogenase"/>
    <property type="match status" value="1"/>
</dbReference>
<dbReference type="InterPro" id="IPR006439">
    <property type="entry name" value="HAD-SF_hydro_IA"/>
</dbReference>
<dbReference type="SFLD" id="SFLDG01129">
    <property type="entry name" value="C1.5:_HAD__Beta-PGM__Phosphata"/>
    <property type="match status" value="1"/>
</dbReference>
<keyword evidence="1 2" id="KW-0378">Hydrolase</keyword>
<reference evidence="2 3" key="1">
    <citation type="submission" date="2017-10" db="EMBL/GenBank/DDBJ databases">
        <title>Draft genome sequence of Anoxybacillus flavithermus KU2-6-11 from caldera Uzon (Russia:Kamchtka).</title>
        <authorList>
            <person name="Korzhuk A.V."/>
            <person name="Rozanov A.S."/>
            <person name="Bryanskaya A.V."/>
            <person name="Peltek S.E."/>
        </authorList>
    </citation>
    <scope>NUCLEOTIDE SEQUENCE [LARGE SCALE GENOMIC DNA]</scope>
    <source>
        <strain evidence="2 3">KU2-6_11</strain>
    </source>
</reference>
<sequence>MQTSKISAVIFDLWNTLVPMSNQVKQQAFKEISRALGFDPEVLEEPWKETRSRRETSNLSEYFYWLRRELNSNWSDENILKAMRVRKRIHGSAFQTPYIDAGNVLKTLKVHGFRTAIVSNCSSDVREMISSSMLEPLIDVVVLSSDIGIMKPDVRIYIHAASELGIPCSQCVYVGDGNDNELEGAAKAGMHPILIDRGDGRRWNGTHVKTLSAVLKEVGVN</sequence>
<dbReference type="AlphaFoldDB" id="A0A2G5RNZ9"/>
<dbReference type="InterPro" id="IPR023214">
    <property type="entry name" value="HAD_sf"/>
</dbReference>
<evidence type="ECO:0000313" key="2">
    <source>
        <dbReference type="EMBL" id="PIC04420.1"/>
    </source>
</evidence>
<dbReference type="Pfam" id="PF00702">
    <property type="entry name" value="Hydrolase"/>
    <property type="match status" value="1"/>
</dbReference>
<accession>A0A2G5RNZ9</accession>
<organism evidence="2 3">
    <name type="scientific">Anoxybacillus flavithermus</name>
    <dbReference type="NCBI Taxonomy" id="33934"/>
    <lineage>
        <taxon>Bacteria</taxon>
        <taxon>Bacillati</taxon>
        <taxon>Bacillota</taxon>
        <taxon>Bacilli</taxon>
        <taxon>Bacillales</taxon>
        <taxon>Anoxybacillaceae</taxon>
        <taxon>Anoxybacillus</taxon>
    </lineage>
</organism>
<dbReference type="NCBIfam" id="TIGR01549">
    <property type="entry name" value="HAD-SF-IA-v1"/>
    <property type="match status" value="1"/>
</dbReference>
<dbReference type="EMBL" id="PEDM01000021">
    <property type="protein sequence ID" value="PIC04420.1"/>
    <property type="molecule type" value="Genomic_DNA"/>
</dbReference>
<dbReference type="RefSeq" id="WP_052025562.1">
    <property type="nucleotide sequence ID" value="NZ_PEDM01000021.1"/>
</dbReference>
<dbReference type="Proteomes" id="UP000230559">
    <property type="component" value="Unassembled WGS sequence"/>
</dbReference>
<dbReference type="GO" id="GO:0016787">
    <property type="term" value="F:hydrolase activity"/>
    <property type="evidence" value="ECO:0007669"/>
    <property type="project" value="UniProtKB-KW"/>
</dbReference>
<name>A0A2G5RNZ9_9BACL</name>
<dbReference type="InterPro" id="IPR051540">
    <property type="entry name" value="S-2-haloacid_dehalogenase"/>
</dbReference>
<evidence type="ECO:0000256" key="1">
    <source>
        <dbReference type="ARBA" id="ARBA00022801"/>
    </source>
</evidence>
<gene>
    <name evidence="2" type="ORF">CS060_09705</name>
</gene>
<evidence type="ECO:0000313" key="3">
    <source>
        <dbReference type="Proteomes" id="UP000230559"/>
    </source>
</evidence>
<proteinExistence type="predicted"/>
<dbReference type="PRINTS" id="PR00413">
    <property type="entry name" value="HADHALOGNASE"/>
</dbReference>
<comment type="caution">
    <text evidence="2">The sequence shown here is derived from an EMBL/GenBank/DDBJ whole genome shotgun (WGS) entry which is preliminary data.</text>
</comment>
<dbReference type="PANTHER" id="PTHR43316:SF3">
    <property type="entry name" value="HALOACID DEHALOGENASE, TYPE II (AFU_ORTHOLOGUE AFUA_2G07750)-RELATED"/>
    <property type="match status" value="1"/>
</dbReference>
<dbReference type="SMR" id="A0A2G5RNZ9"/>
<dbReference type="SUPFAM" id="SSF56784">
    <property type="entry name" value="HAD-like"/>
    <property type="match status" value="1"/>
</dbReference>